<accession>A0ACC2T884</accession>
<evidence type="ECO:0000313" key="2">
    <source>
        <dbReference type="Proteomes" id="UP001165960"/>
    </source>
</evidence>
<reference evidence="1" key="1">
    <citation type="submission" date="2022-04" db="EMBL/GenBank/DDBJ databases">
        <title>Genome of the entomopathogenic fungus Entomophthora muscae.</title>
        <authorList>
            <person name="Elya C."/>
            <person name="Lovett B.R."/>
            <person name="Lee E."/>
            <person name="Macias A.M."/>
            <person name="Hajek A.E."/>
            <person name="De Bivort B.L."/>
            <person name="Kasson M.T."/>
            <person name="De Fine Licht H.H."/>
            <person name="Stajich J.E."/>
        </authorList>
    </citation>
    <scope>NUCLEOTIDE SEQUENCE</scope>
    <source>
        <strain evidence="1">Berkeley</strain>
    </source>
</reference>
<protein>
    <submittedName>
        <fullName evidence="1">Uncharacterized protein</fullName>
    </submittedName>
</protein>
<dbReference type="Proteomes" id="UP001165960">
    <property type="component" value="Unassembled WGS sequence"/>
</dbReference>
<comment type="caution">
    <text evidence="1">The sequence shown here is derived from an EMBL/GenBank/DDBJ whole genome shotgun (WGS) entry which is preliminary data.</text>
</comment>
<gene>
    <name evidence="1" type="ORF">DSO57_1005199</name>
</gene>
<proteinExistence type="predicted"/>
<dbReference type="EMBL" id="QTSX02003564">
    <property type="protein sequence ID" value="KAJ9070671.1"/>
    <property type="molecule type" value="Genomic_DNA"/>
</dbReference>
<organism evidence="1 2">
    <name type="scientific">Entomophthora muscae</name>
    <dbReference type="NCBI Taxonomy" id="34485"/>
    <lineage>
        <taxon>Eukaryota</taxon>
        <taxon>Fungi</taxon>
        <taxon>Fungi incertae sedis</taxon>
        <taxon>Zoopagomycota</taxon>
        <taxon>Entomophthoromycotina</taxon>
        <taxon>Entomophthoromycetes</taxon>
        <taxon>Entomophthorales</taxon>
        <taxon>Entomophthoraceae</taxon>
        <taxon>Entomophthora</taxon>
    </lineage>
</organism>
<sequence length="77" mass="8755">MFPFFANFGFDLESSSNLKESAFPQADGIANRMKEVHSNLIEFLTKARSEYKKYAARHHSLARNILWGLTSTSMPVT</sequence>
<keyword evidence="2" id="KW-1185">Reference proteome</keyword>
<evidence type="ECO:0000313" key="1">
    <source>
        <dbReference type="EMBL" id="KAJ9070671.1"/>
    </source>
</evidence>
<name>A0ACC2T884_9FUNG</name>